<dbReference type="InterPro" id="IPR037465">
    <property type="entry name" value="YlxR"/>
</dbReference>
<dbReference type="NCBIfam" id="NF006622">
    <property type="entry name" value="PRK09190.1"/>
    <property type="match status" value="1"/>
</dbReference>
<dbReference type="Pfam" id="PF04296">
    <property type="entry name" value="YlxR"/>
    <property type="match status" value="1"/>
</dbReference>
<evidence type="ECO:0000256" key="1">
    <source>
        <dbReference type="SAM" id="MobiDB-lite"/>
    </source>
</evidence>
<keyword evidence="4" id="KW-1185">Reference proteome</keyword>
<feature type="region of interest" description="Disordered" evidence="1">
    <location>
        <begin position="1"/>
        <end position="22"/>
    </location>
</feature>
<evidence type="ECO:0000313" key="3">
    <source>
        <dbReference type="EMBL" id="NHT74627.1"/>
    </source>
</evidence>
<gene>
    <name evidence="3" type="ORF">G8E10_02540</name>
</gene>
<proteinExistence type="predicted"/>
<dbReference type="SUPFAM" id="SSF64376">
    <property type="entry name" value="YlxR-like"/>
    <property type="match status" value="1"/>
</dbReference>
<sequence length="237" mass="25453">MNSVTNQPDMAPDDVNVPAEDDDLPLNGRMCIVTRASGPADDGLIRFVAGPDGRVVADLKRQLPGRGCWVTAERAVLETAIKRKLFARALKTAEAKPGPELLDEVDRLLVQQLIGMMNMARKAAQFITGASKVEQAVRGMAAIATFHASTAAPDGVRKIDQARKAMSFVADDGEQIPTFRFFTGEELDTLLGSNSFIHAAALAGQAGEGVVKRANMLERYRGEMSPRAFGDASQPTL</sequence>
<dbReference type="Gene3D" id="3.30.1230.10">
    <property type="entry name" value="YlxR-like"/>
    <property type="match status" value="1"/>
</dbReference>
<comment type="caution">
    <text evidence="3">The sequence shown here is derived from an EMBL/GenBank/DDBJ whole genome shotgun (WGS) entry which is preliminary data.</text>
</comment>
<dbReference type="CDD" id="cd00279">
    <property type="entry name" value="YlxR"/>
    <property type="match status" value="1"/>
</dbReference>
<name>A0AA44CB40_9HYPH</name>
<accession>A0AA44CB40</accession>
<dbReference type="RefSeq" id="WP_132445751.1">
    <property type="nucleotide sequence ID" value="NZ_JAANCM010000001.1"/>
</dbReference>
<reference evidence="3" key="1">
    <citation type="submission" date="2020-03" db="EMBL/GenBank/DDBJ databases">
        <title>Ferranicluibacter endophyticum gen. nov., sp. nov., a new genus isolated from Rubus ulmifolius Schott. stem.</title>
        <authorList>
            <person name="Roca-Couso R."/>
            <person name="Flores-Felix J.D."/>
            <person name="Igual J.M."/>
            <person name="Rivas R."/>
        </authorList>
    </citation>
    <scope>NUCLEOTIDE SEQUENCE</scope>
    <source>
        <strain evidence="3">CRRU44</strain>
    </source>
</reference>
<dbReference type="AlphaFoldDB" id="A0AA44CB40"/>
<dbReference type="PANTHER" id="PTHR34215:SF1">
    <property type="entry name" value="YLXR DOMAIN-CONTAINING PROTEIN"/>
    <property type="match status" value="1"/>
</dbReference>
<protein>
    <submittedName>
        <fullName evidence="3">RNA-binding protein</fullName>
    </submittedName>
</protein>
<dbReference type="InterPro" id="IPR029064">
    <property type="entry name" value="Ribosomal_eL30-like_sf"/>
</dbReference>
<dbReference type="Gene3D" id="3.30.1330.30">
    <property type="match status" value="1"/>
</dbReference>
<dbReference type="InterPro" id="IPR007393">
    <property type="entry name" value="YlxR_dom"/>
</dbReference>
<dbReference type="Proteomes" id="UP001155840">
    <property type="component" value="Unassembled WGS sequence"/>
</dbReference>
<evidence type="ECO:0000259" key="2">
    <source>
        <dbReference type="Pfam" id="PF04296"/>
    </source>
</evidence>
<dbReference type="InterPro" id="IPR035931">
    <property type="entry name" value="YlxR-like_sf"/>
</dbReference>
<dbReference type="EMBL" id="JAANCM010000001">
    <property type="protein sequence ID" value="NHT74627.1"/>
    <property type="molecule type" value="Genomic_DNA"/>
</dbReference>
<evidence type="ECO:0000313" key="4">
    <source>
        <dbReference type="Proteomes" id="UP001155840"/>
    </source>
</evidence>
<dbReference type="SUPFAM" id="SSF55315">
    <property type="entry name" value="L30e-like"/>
    <property type="match status" value="1"/>
</dbReference>
<dbReference type="PANTHER" id="PTHR34215">
    <property type="entry name" value="BLL0784 PROTEIN"/>
    <property type="match status" value="1"/>
</dbReference>
<organism evidence="3 4">
    <name type="scientific">Ferranicluibacter rubi</name>
    <dbReference type="NCBI Taxonomy" id="2715133"/>
    <lineage>
        <taxon>Bacteria</taxon>
        <taxon>Pseudomonadati</taxon>
        <taxon>Pseudomonadota</taxon>
        <taxon>Alphaproteobacteria</taxon>
        <taxon>Hyphomicrobiales</taxon>
        <taxon>Rhizobiaceae</taxon>
        <taxon>Ferranicluibacter</taxon>
    </lineage>
</organism>
<feature type="domain" description="YlxR" evidence="2">
    <location>
        <begin position="29"/>
        <end position="105"/>
    </location>
</feature>